<keyword evidence="1" id="KW-0472">Membrane</keyword>
<evidence type="ECO:0000313" key="2">
    <source>
        <dbReference type="EMBL" id="EYE93487.1"/>
    </source>
</evidence>
<reference evidence="3" key="1">
    <citation type="journal article" date="2014" name="Nat. Commun.">
        <title>Genomic adaptations of the halophilic Dead Sea filamentous fungus Eurotium rubrum.</title>
        <authorList>
            <person name="Kis-Papo T."/>
            <person name="Weig A.R."/>
            <person name="Riley R."/>
            <person name="Persoh D."/>
            <person name="Salamov A."/>
            <person name="Sun H."/>
            <person name="Lipzen A."/>
            <person name="Wasser S.P."/>
            <person name="Rambold G."/>
            <person name="Grigoriev I.V."/>
            <person name="Nevo E."/>
        </authorList>
    </citation>
    <scope>NUCLEOTIDE SEQUENCE [LARGE SCALE GENOMIC DNA]</scope>
    <source>
        <strain evidence="3">CBS 135680</strain>
    </source>
</reference>
<dbReference type="HOGENOM" id="CLU_2542194_0_0_1"/>
<keyword evidence="1" id="KW-0812">Transmembrane</keyword>
<name>A0A017S961_ASPRC</name>
<protein>
    <submittedName>
        <fullName evidence="2">Uncharacterized protein</fullName>
    </submittedName>
</protein>
<organism evidence="2 3">
    <name type="scientific">Aspergillus ruber (strain CBS 135680)</name>
    <dbReference type="NCBI Taxonomy" id="1388766"/>
    <lineage>
        <taxon>Eukaryota</taxon>
        <taxon>Fungi</taxon>
        <taxon>Dikarya</taxon>
        <taxon>Ascomycota</taxon>
        <taxon>Pezizomycotina</taxon>
        <taxon>Eurotiomycetes</taxon>
        <taxon>Eurotiomycetidae</taxon>
        <taxon>Eurotiales</taxon>
        <taxon>Aspergillaceae</taxon>
        <taxon>Aspergillus</taxon>
        <taxon>Aspergillus subgen. Aspergillus</taxon>
    </lineage>
</organism>
<evidence type="ECO:0000313" key="3">
    <source>
        <dbReference type="Proteomes" id="UP000019804"/>
    </source>
</evidence>
<keyword evidence="1" id="KW-1133">Transmembrane helix</keyword>
<dbReference type="Proteomes" id="UP000019804">
    <property type="component" value="Unassembled WGS sequence"/>
</dbReference>
<evidence type="ECO:0000256" key="1">
    <source>
        <dbReference type="SAM" id="Phobius"/>
    </source>
</evidence>
<gene>
    <name evidence="2" type="ORF">EURHEDRAFT_149776</name>
</gene>
<dbReference type="EMBL" id="KK088431">
    <property type="protein sequence ID" value="EYE93487.1"/>
    <property type="molecule type" value="Genomic_DNA"/>
</dbReference>
<sequence>MRSKRICNKLGLMWFFFFFFSIVISGRRIRRRSMKRVLIQVHGSLWKYSDCPRLLYWSSHGLSLLLMQWMRANFQATLGRSFS</sequence>
<dbReference type="AlphaFoldDB" id="A0A017S961"/>
<keyword evidence="3" id="KW-1185">Reference proteome</keyword>
<dbReference type="GeneID" id="63692908"/>
<feature type="transmembrane region" description="Helical" evidence="1">
    <location>
        <begin position="12"/>
        <end position="29"/>
    </location>
</feature>
<dbReference type="RefSeq" id="XP_040637175.1">
    <property type="nucleotide sequence ID" value="XM_040777784.1"/>
</dbReference>
<proteinExistence type="predicted"/>
<accession>A0A017S961</accession>